<dbReference type="InterPro" id="IPR036505">
    <property type="entry name" value="Amidase/PGRP_sf"/>
</dbReference>
<feature type="compositionally biased region" description="Polar residues" evidence="8">
    <location>
        <begin position="190"/>
        <end position="200"/>
    </location>
</feature>
<keyword evidence="4" id="KW-0378">Hydrolase</keyword>
<dbReference type="InterPro" id="IPR002477">
    <property type="entry name" value="Peptidoglycan-bd-like"/>
</dbReference>
<evidence type="ECO:0000256" key="6">
    <source>
        <dbReference type="ARBA" id="ARBA00030881"/>
    </source>
</evidence>
<reference evidence="10 11" key="1">
    <citation type="submission" date="2020-03" db="EMBL/GenBank/DDBJ databases">
        <title>Assessment of the enzymatic potential of alkaline-tolerant lipase obtained from Bacillus luteus H11 (technogenic soil) for the bioremediation of saline soils contaminated with petroleum substances.</title>
        <authorList>
            <person name="Kalwasinska A."/>
        </authorList>
    </citation>
    <scope>NUCLEOTIDE SEQUENCE [LARGE SCALE GENOMIC DNA]</scope>
    <source>
        <strain evidence="10 11">H11</strain>
    </source>
</reference>
<keyword evidence="5" id="KW-0961">Cell wall biogenesis/degradation</keyword>
<proteinExistence type="inferred from homology"/>
<evidence type="ECO:0000256" key="4">
    <source>
        <dbReference type="ARBA" id="ARBA00022801"/>
    </source>
</evidence>
<evidence type="ECO:0000256" key="5">
    <source>
        <dbReference type="ARBA" id="ARBA00023316"/>
    </source>
</evidence>
<dbReference type="CDD" id="cd06583">
    <property type="entry name" value="PGRP"/>
    <property type="match status" value="1"/>
</dbReference>
<evidence type="ECO:0000313" key="11">
    <source>
        <dbReference type="Proteomes" id="UP000752012"/>
    </source>
</evidence>
<feature type="compositionally biased region" description="Basic and acidic residues" evidence="8">
    <location>
        <begin position="175"/>
        <end position="189"/>
    </location>
</feature>
<dbReference type="GO" id="GO:0009253">
    <property type="term" value="P:peptidoglycan catabolic process"/>
    <property type="evidence" value="ECO:0007669"/>
    <property type="project" value="InterPro"/>
</dbReference>
<dbReference type="Pfam" id="PF01510">
    <property type="entry name" value="Amidase_2"/>
    <property type="match status" value="1"/>
</dbReference>
<organism evidence="10 11">
    <name type="scientific">Alkalicoccus luteus</name>
    <dbReference type="NCBI Taxonomy" id="1237094"/>
    <lineage>
        <taxon>Bacteria</taxon>
        <taxon>Bacillati</taxon>
        <taxon>Bacillota</taxon>
        <taxon>Bacilli</taxon>
        <taxon>Bacillales</taxon>
        <taxon>Bacillaceae</taxon>
        <taxon>Alkalicoccus</taxon>
    </lineage>
</organism>
<evidence type="ECO:0000256" key="8">
    <source>
        <dbReference type="SAM" id="MobiDB-lite"/>
    </source>
</evidence>
<comment type="catalytic activity">
    <reaction evidence="1">
        <text>Hydrolyzes the link between N-acetylmuramoyl residues and L-amino acid residues in certain cell-wall glycopeptides.</text>
        <dbReference type="EC" id="3.5.1.28"/>
    </reaction>
</comment>
<dbReference type="InterPro" id="IPR051206">
    <property type="entry name" value="NAMLAA_amidase_2"/>
</dbReference>
<dbReference type="PANTHER" id="PTHR30417">
    <property type="entry name" value="N-ACETYLMURAMOYL-L-ALANINE AMIDASE AMID"/>
    <property type="match status" value="1"/>
</dbReference>
<dbReference type="SUPFAM" id="SSF47090">
    <property type="entry name" value="PGBD-like"/>
    <property type="match status" value="3"/>
</dbReference>
<dbReference type="SUPFAM" id="SSF55846">
    <property type="entry name" value="N-acetylmuramoyl-L-alanine amidase-like"/>
    <property type="match status" value="1"/>
</dbReference>
<dbReference type="GO" id="GO:0071555">
    <property type="term" value="P:cell wall organization"/>
    <property type="evidence" value="ECO:0007669"/>
    <property type="project" value="UniProtKB-KW"/>
</dbReference>
<gene>
    <name evidence="10" type="ORF">HCN83_06335</name>
</gene>
<sequence>MPLKDKYVVEKRHITNRSNRSRRSMSADYAAGHETANNNANADAHVRYFQNNNVQASYHQLCDSVRIVEIIPLNEQAMHIRRDMDRQTLGLGRANDRAVGISICRTGSFAEAYDRFVWATAKACVDRGWDPRKEITAHSFEDPSRRSDPQSWLTPNGVSWSQFINDVARYVRDWEKDTDEPTKAEEKRPSVSTGRENMLQNGDRGDAVEELQKRLEAAGFPLPRWGADGSFGDETEKALRDFQTAAGIQVDGIFGPQSNDALNEWRQGTRSLKRGDRGNSVRDLQRLLNQVGFNLSDDGIFGPKTEDAVKEFQSTYGISSPSGNFFGVAGPATMAELKEVAKGVPFSGRSLKLQSPMMRGEDVKRVQLRLQISADGIFGPQTDRAVKSYQREHGLSSPQGNFYGVVGPATWDHMF</sequence>
<dbReference type="PANTHER" id="PTHR30417:SF1">
    <property type="entry name" value="N-ACETYLMURAMOYL-L-ALANINE AMIDASE AMID"/>
    <property type="match status" value="1"/>
</dbReference>
<dbReference type="GO" id="GO:0008745">
    <property type="term" value="F:N-acetylmuramoyl-L-alanine amidase activity"/>
    <property type="evidence" value="ECO:0007669"/>
    <property type="project" value="UniProtKB-EC"/>
</dbReference>
<dbReference type="RefSeq" id="WP_168005582.1">
    <property type="nucleotide sequence ID" value="NZ_JAATHJ010000006.1"/>
</dbReference>
<accession>A0A969PN04</accession>
<dbReference type="InterPro" id="IPR002502">
    <property type="entry name" value="Amidase_domain"/>
</dbReference>
<dbReference type="Proteomes" id="UP000752012">
    <property type="component" value="Unassembled WGS sequence"/>
</dbReference>
<dbReference type="Gene3D" id="1.10.101.10">
    <property type="entry name" value="PGBD-like superfamily/PGBD"/>
    <property type="match status" value="3"/>
</dbReference>
<dbReference type="Pfam" id="PF01471">
    <property type="entry name" value="PG_binding_1"/>
    <property type="match status" value="3"/>
</dbReference>
<protein>
    <recommendedName>
        <fullName evidence="3">N-acetylmuramoyl-L-alanine amidase</fullName>
        <ecNumber evidence="3">3.5.1.28</ecNumber>
    </recommendedName>
    <alternativeName>
        <fullName evidence="7">Autolysin</fullName>
    </alternativeName>
    <alternativeName>
        <fullName evidence="6">Cell wall hydrolase</fullName>
    </alternativeName>
</protein>
<comment type="similarity">
    <text evidence="2">Belongs to the N-acetylmuramoyl-L-alanine amidase 2 family.</text>
</comment>
<dbReference type="GO" id="GO:0009254">
    <property type="term" value="P:peptidoglycan turnover"/>
    <property type="evidence" value="ECO:0007669"/>
    <property type="project" value="TreeGrafter"/>
</dbReference>
<dbReference type="InterPro" id="IPR036365">
    <property type="entry name" value="PGBD-like_sf"/>
</dbReference>
<dbReference type="AlphaFoldDB" id="A0A969PN04"/>
<name>A0A969PN04_9BACI</name>
<evidence type="ECO:0000256" key="3">
    <source>
        <dbReference type="ARBA" id="ARBA00011901"/>
    </source>
</evidence>
<dbReference type="EMBL" id="JAATHJ010000006">
    <property type="protein sequence ID" value="NJP37205.1"/>
    <property type="molecule type" value="Genomic_DNA"/>
</dbReference>
<evidence type="ECO:0000256" key="1">
    <source>
        <dbReference type="ARBA" id="ARBA00001561"/>
    </source>
</evidence>
<comment type="caution">
    <text evidence="10">The sequence shown here is derived from an EMBL/GenBank/DDBJ whole genome shotgun (WGS) entry which is preliminary data.</text>
</comment>
<dbReference type="SMART" id="SM00644">
    <property type="entry name" value="Ami_2"/>
    <property type="match status" value="1"/>
</dbReference>
<keyword evidence="11" id="KW-1185">Reference proteome</keyword>
<dbReference type="InterPro" id="IPR036366">
    <property type="entry name" value="PGBDSf"/>
</dbReference>
<evidence type="ECO:0000256" key="2">
    <source>
        <dbReference type="ARBA" id="ARBA00007553"/>
    </source>
</evidence>
<feature type="domain" description="N-acetylmuramoyl-L-alanine amidase" evidence="9">
    <location>
        <begin position="15"/>
        <end position="150"/>
    </location>
</feature>
<evidence type="ECO:0000256" key="7">
    <source>
        <dbReference type="ARBA" id="ARBA00032390"/>
    </source>
</evidence>
<dbReference type="Gene3D" id="3.40.80.10">
    <property type="entry name" value="Peptidoglycan recognition protein-like"/>
    <property type="match status" value="1"/>
</dbReference>
<evidence type="ECO:0000259" key="9">
    <source>
        <dbReference type="SMART" id="SM00644"/>
    </source>
</evidence>
<dbReference type="EC" id="3.5.1.28" evidence="3"/>
<feature type="region of interest" description="Disordered" evidence="8">
    <location>
        <begin position="175"/>
        <end position="202"/>
    </location>
</feature>
<evidence type="ECO:0000313" key="10">
    <source>
        <dbReference type="EMBL" id="NJP37205.1"/>
    </source>
</evidence>